<protein>
    <recommendedName>
        <fullName evidence="9">1-deoxy-D-xylulose 5-phosphate reductoisomerase</fullName>
        <shortName evidence="9">DXP reductoisomerase</shortName>
        <ecNumber evidence="9">1.1.1.267</ecNumber>
    </recommendedName>
    <alternativeName>
        <fullName evidence="9">1-deoxyxylulose-5-phosphate reductoisomerase</fullName>
    </alternativeName>
    <alternativeName>
        <fullName evidence="9">2-C-methyl-D-erythritol 4-phosphate synthase</fullName>
    </alternativeName>
</protein>
<dbReference type="EMBL" id="CP006681">
    <property type="protein sequence ID" value="AHI53086.1"/>
    <property type="molecule type" value="Genomic_DNA"/>
</dbReference>
<dbReference type="AlphaFoldDB" id="W6A7W8"/>
<evidence type="ECO:0000256" key="3">
    <source>
        <dbReference type="ARBA" id="ARBA00022723"/>
    </source>
</evidence>
<dbReference type="PANTHER" id="PTHR30525">
    <property type="entry name" value="1-DEOXY-D-XYLULOSE 5-PHOSPHATE REDUCTOISOMERASE"/>
    <property type="match status" value="1"/>
</dbReference>
<feature type="binding site" evidence="9">
    <location>
        <position position="212"/>
    </location>
    <ligand>
        <name>1-deoxy-D-xylulose 5-phosphate</name>
        <dbReference type="ChEBI" id="CHEBI:57792"/>
    </ligand>
</feature>
<feature type="binding site" evidence="9">
    <location>
        <position position="117"/>
    </location>
    <ligand>
        <name>1-deoxy-D-xylulose 5-phosphate</name>
        <dbReference type="ChEBI" id="CHEBI:57792"/>
    </ligand>
</feature>
<comment type="similarity">
    <text evidence="2 9">Belongs to the DXR family.</text>
</comment>
<comment type="pathway">
    <text evidence="1 9">Isoprenoid biosynthesis; isopentenyl diphosphate biosynthesis via DXP pathway; isopentenyl diphosphate from 1-deoxy-D-xylulose 5-phosphate: step 1/6.</text>
</comment>
<dbReference type="GO" id="GO:0030145">
    <property type="term" value="F:manganese ion binding"/>
    <property type="evidence" value="ECO:0007669"/>
    <property type="project" value="TreeGrafter"/>
</dbReference>
<dbReference type="NCBIfam" id="TIGR00243">
    <property type="entry name" value="Dxr"/>
    <property type="match status" value="1"/>
</dbReference>
<dbReference type="InterPro" id="IPR026877">
    <property type="entry name" value="DXPR_C"/>
</dbReference>
<dbReference type="PATRIC" id="fig|1276246.3.peg.743"/>
<dbReference type="Pfam" id="PF08436">
    <property type="entry name" value="DXP_redisom_C"/>
    <property type="match status" value="1"/>
</dbReference>
<dbReference type="GO" id="GO:0070402">
    <property type="term" value="F:NADPH binding"/>
    <property type="evidence" value="ECO:0007669"/>
    <property type="project" value="InterPro"/>
</dbReference>
<feature type="binding site" evidence="9">
    <location>
        <position position="143"/>
    </location>
    <ligand>
        <name>Mn(2+)</name>
        <dbReference type="ChEBI" id="CHEBI:29035"/>
    </ligand>
</feature>
<feature type="binding site" evidence="9">
    <location>
        <position position="167"/>
    </location>
    <ligand>
        <name>1-deoxy-D-xylulose 5-phosphate</name>
        <dbReference type="ChEBI" id="CHEBI:57792"/>
    </ligand>
</feature>
<feature type="binding site" evidence="9">
    <location>
        <position position="145"/>
    </location>
    <ligand>
        <name>1-deoxy-D-xylulose 5-phosphate</name>
        <dbReference type="ChEBI" id="CHEBI:57792"/>
    </ligand>
</feature>
<gene>
    <name evidence="9 13" type="primary">dxr</name>
    <name evidence="13" type="ORF">SCULI_v1c07450</name>
</gene>
<dbReference type="InterPro" id="IPR036291">
    <property type="entry name" value="NAD(P)-bd_dom_sf"/>
</dbReference>
<evidence type="ECO:0000256" key="5">
    <source>
        <dbReference type="ARBA" id="ARBA00023002"/>
    </source>
</evidence>
<evidence type="ECO:0000256" key="6">
    <source>
        <dbReference type="ARBA" id="ARBA00023211"/>
    </source>
</evidence>
<evidence type="ECO:0000256" key="4">
    <source>
        <dbReference type="ARBA" id="ARBA00022857"/>
    </source>
</evidence>
<evidence type="ECO:0000313" key="14">
    <source>
        <dbReference type="Proteomes" id="UP000019267"/>
    </source>
</evidence>
<feature type="binding site" evidence="9">
    <location>
        <position position="11"/>
    </location>
    <ligand>
        <name>NADPH</name>
        <dbReference type="ChEBI" id="CHEBI:57783"/>
    </ligand>
</feature>
<keyword evidence="5 9" id="KW-0560">Oxidoreductase</keyword>
<keyword evidence="7 9" id="KW-0414">Isoprene biosynthesis</keyword>
<dbReference type="HAMAP" id="MF_00183">
    <property type="entry name" value="DXP_reductoisom"/>
    <property type="match status" value="1"/>
</dbReference>
<feature type="binding site" evidence="9">
    <location>
        <position position="13"/>
    </location>
    <ligand>
        <name>NADPH</name>
        <dbReference type="ChEBI" id="CHEBI:57783"/>
    </ligand>
</feature>
<keyword evidence="13" id="KW-0413">Isomerase</keyword>
<evidence type="ECO:0000259" key="11">
    <source>
        <dbReference type="Pfam" id="PF08436"/>
    </source>
</evidence>
<feature type="domain" description="DXP reductoisomerase C-terminal" evidence="12">
    <location>
        <begin position="251"/>
        <end position="367"/>
    </location>
</feature>
<dbReference type="Proteomes" id="UP000019267">
    <property type="component" value="Chromosome"/>
</dbReference>
<reference evidence="13 14" key="1">
    <citation type="journal article" date="2014" name="Genome Biol. Evol.">
        <title>Molecular evolution of the substrate utilization strategies and putative virulence factors in mosquito-associated Spiroplasma species.</title>
        <authorList>
            <person name="Chang T.H."/>
            <person name="Lo W.S."/>
            <person name="Ku C."/>
            <person name="Chen L.L."/>
            <person name="Kuo C.H."/>
        </authorList>
    </citation>
    <scope>NUCLEOTIDE SEQUENCE [LARGE SCALE GENOMIC DNA]</scope>
    <source>
        <strain evidence="13">AES-1</strain>
    </source>
</reference>
<dbReference type="InterPro" id="IPR003821">
    <property type="entry name" value="DXP_reductoisomerase"/>
</dbReference>
<dbReference type="UniPathway" id="UPA00056">
    <property type="reaction ID" value="UER00092"/>
</dbReference>
<feature type="domain" description="1-deoxy-D-xylulose 5-phosphate reductoisomerase C-terminal" evidence="11">
    <location>
        <begin position="139"/>
        <end position="220"/>
    </location>
</feature>
<feature type="binding site" evidence="9">
    <location>
        <position position="37"/>
    </location>
    <ligand>
        <name>NADPH</name>
        <dbReference type="ChEBI" id="CHEBI:57783"/>
    </ligand>
</feature>
<dbReference type="GO" id="GO:0051484">
    <property type="term" value="P:isopentenyl diphosphate biosynthetic process, methylerythritol 4-phosphate pathway involved in terpenoid biosynthetic process"/>
    <property type="evidence" value="ECO:0007669"/>
    <property type="project" value="TreeGrafter"/>
</dbReference>
<dbReference type="EC" id="1.1.1.267" evidence="9"/>
<feature type="domain" description="1-deoxy-D-xylulose 5-phosphate reductoisomerase N-terminal" evidence="10">
    <location>
        <begin position="4"/>
        <end position="124"/>
    </location>
</feature>
<dbReference type="GO" id="GO:0016853">
    <property type="term" value="F:isomerase activity"/>
    <property type="evidence" value="ECO:0007669"/>
    <property type="project" value="UniProtKB-KW"/>
</dbReference>
<feature type="binding site" evidence="9">
    <location>
        <position position="203"/>
    </location>
    <ligand>
        <name>1-deoxy-D-xylulose 5-phosphate</name>
        <dbReference type="ChEBI" id="CHEBI:57792"/>
    </ligand>
</feature>
<dbReference type="SUPFAM" id="SSF69055">
    <property type="entry name" value="1-deoxy-D-xylulose-5-phosphate reductoisomerase, C-terminal domain"/>
    <property type="match status" value="1"/>
</dbReference>
<sequence length="377" mass="43212">MKNIILFGASGNIGVQTIEILKENKDNFNLKAISIGKNDSLVESFLKEFENIEMVYSTNNLAHLKEKYENITFINDDILKLFTVKHDLTINALSGFFGLKVTLAAIEQEDILLNANKESFVVAGDLINQMLAKAKKAQIYPIDSEHCAIFQCLEENNSIERILLTASGGNFKDLTLEDTKSITLKTALKHPNWNMGAKITIDSSTMFNKAFEILEAYHLFKSKNIDVLIHPQSLVHSMVEFKDGSIKAQISIPDMKQVINYFLHYPKRTSYNALKMMDFKQLVNLEFKAIDQERFIPIKLAYECIDKGNSKAIALNAANEIAVEYFLEEKLSYFDITQIVLKIFNSTDEITYNNYEQMFEFDQKVRNQTRKMIEEVM</sequence>
<feature type="binding site" evidence="9">
    <location>
        <position position="212"/>
    </location>
    <ligand>
        <name>Mn(2+)</name>
        <dbReference type="ChEBI" id="CHEBI:29035"/>
    </ligand>
</feature>
<feature type="binding site" evidence="9">
    <location>
        <position position="145"/>
    </location>
    <ligand>
        <name>Mn(2+)</name>
        <dbReference type="ChEBI" id="CHEBI:29035"/>
    </ligand>
</feature>
<keyword evidence="3 9" id="KW-0479">Metal-binding</keyword>
<dbReference type="SUPFAM" id="SSF55347">
    <property type="entry name" value="Glyceraldehyde-3-phosphate dehydrogenase-like, C-terminal domain"/>
    <property type="match status" value="1"/>
</dbReference>
<dbReference type="InterPro" id="IPR013644">
    <property type="entry name" value="DXP_reductoisomerase_C"/>
</dbReference>
<organism evidence="13 14">
    <name type="scientific">Spiroplasma culicicola AES-1</name>
    <dbReference type="NCBI Taxonomy" id="1276246"/>
    <lineage>
        <taxon>Bacteria</taxon>
        <taxon>Bacillati</taxon>
        <taxon>Mycoplasmatota</taxon>
        <taxon>Mollicutes</taxon>
        <taxon>Entomoplasmatales</taxon>
        <taxon>Spiroplasmataceae</taxon>
        <taxon>Spiroplasma</taxon>
    </lineage>
</organism>
<evidence type="ECO:0000256" key="8">
    <source>
        <dbReference type="ARBA" id="ARBA00048543"/>
    </source>
</evidence>
<dbReference type="PIRSF" id="PIRSF006205">
    <property type="entry name" value="Dxp_reductismrs"/>
    <property type="match status" value="1"/>
</dbReference>
<keyword evidence="9" id="KW-0460">Magnesium</keyword>
<comment type="cofactor">
    <cofactor evidence="9">
        <name>Mg(2+)</name>
        <dbReference type="ChEBI" id="CHEBI:18420"/>
    </cofactor>
    <cofactor evidence="9">
        <name>Mn(2+)</name>
        <dbReference type="ChEBI" id="CHEBI:29035"/>
    </cofactor>
</comment>
<name>W6A7W8_9MOLU</name>
<dbReference type="RefSeq" id="WP_025363316.1">
    <property type="nucleotide sequence ID" value="NZ_CP006681.1"/>
</dbReference>
<evidence type="ECO:0000256" key="9">
    <source>
        <dbReference type="HAMAP-Rule" id="MF_00183"/>
    </source>
</evidence>
<dbReference type="eggNOG" id="COG0743">
    <property type="taxonomic scope" value="Bacteria"/>
</dbReference>
<dbReference type="Gene3D" id="1.10.1740.10">
    <property type="match status" value="1"/>
</dbReference>
<feature type="binding site" evidence="9">
    <location>
        <position position="190"/>
    </location>
    <ligand>
        <name>1-deoxy-D-xylulose 5-phosphate</name>
        <dbReference type="ChEBI" id="CHEBI:57792"/>
    </ligand>
</feature>
<feature type="binding site" evidence="9">
    <location>
        <position position="209"/>
    </location>
    <ligand>
        <name>1-deoxy-D-xylulose 5-phosphate</name>
        <dbReference type="ChEBI" id="CHEBI:57792"/>
    </ligand>
</feature>
<keyword evidence="6 9" id="KW-0464">Manganese</keyword>
<feature type="binding site" evidence="9">
    <location>
        <position position="36"/>
    </location>
    <ligand>
        <name>NADPH</name>
        <dbReference type="ChEBI" id="CHEBI:57783"/>
    </ligand>
</feature>
<feature type="binding site" evidence="9">
    <location>
        <position position="208"/>
    </location>
    <ligand>
        <name>1-deoxy-D-xylulose 5-phosphate</name>
        <dbReference type="ChEBI" id="CHEBI:57792"/>
    </ligand>
</feature>
<dbReference type="GO" id="GO:0030604">
    <property type="term" value="F:1-deoxy-D-xylulose-5-phosphate reductoisomerase activity"/>
    <property type="evidence" value="ECO:0007669"/>
    <property type="project" value="UniProtKB-UniRule"/>
</dbReference>
<evidence type="ECO:0000256" key="2">
    <source>
        <dbReference type="ARBA" id="ARBA00006825"/>
    </source>
</evidence>
<proteinExistence type="inferred from homology"/>
<dbReference type="OrthoDB" id="9806546at2"/>
<dbReference type="KEGG" id="scq:SCULI_v1c07450"/>
<evidence type="ECO:0000256" key="7">
    <source>
        <dbReference type="ARBA" id="ARBA00023229"/>
    </source>
</evidence>
<dbReference type="Pfam" id="PF13288">
    <property type="entry name" value="DXPR_C"/>
    <property type="match status" value="1"/>
</dbReference>
<evidence type="ECO:0000259" key="12">
    <source>
        <dbReference type="Pfam" id="PF13288"/>
    </source>
</evidence>
<dbReference type="InterPro" id="IPR013512">
    <property type="entry name" value="DXP_reductoisomerase_N"/>
</dbReference>
<evidence type="ECO:0000313" key="13">
    <source>
        <dbReference type="EMBL" id="AHI53086.1"/>
    </source>
</evidence>
<feature type="binding site" evidence="9">
    <location>
        <position position="38"/>
    </location>
    <ligand>
        <name>NADPH</name>
        <dbReference type="ChEBI" id="CHEBI:57783"/>
    </ligand>
</feature>
<dbReference type="HOGENOM" id="CLU_035714_0_0_14"/>
<dbReference type="PANTHER" id="PTHR30525:SF0">
    <property type="entry name" value="1-DEOXY-D-XYLULOSE 5-PHOSPHATE REDUCTOISOMERASE, CHLOROPLASTIC"/>
    <property type="match status" value="1"/>
</dbReference>
<feature type="binding site" evidence="9">
    <location>
        <position position="118"/>
    </location>
    <ligand>
        <name>NADPH</name>
        <dbReference type="ChEBI" id="CHEBI:57783"/>
    </ligand>
</feature>
<dbReference type="Pfam" id="PF02670">
    <property type="entry name" value="DXP_reductoisom"/>
    <property type="match status" value="1"/>
</dbReference>
<accession>W6A7W8</accession>
<evidence type="ECO:0000256" key="1">
    <source>
        <dbReference type="ARBA" id="ARBA00005094"/>
    </source>
</evidence>
<comment type="catalytic activity">
    <reaction evidence="8">
        <text>2-C-methyl-D-erythritol 4-phosphate + NADP(+) = 1-deoxy-D-xylulose 5-phosphate + NADPH + H(+)</text>
        <dbReference type="Rhea" id="RHEA:13717"/>
        <dbReference type="ChEBI" id="CHEBI:15378"/>
        <dbReference type="ChEBI" id="CHEBI:57783"/>
        <dbReference type="ChEBI" id="CHEBI:57792"/>
        <dbReference type="ChEBI" id="CHEBI:58262"/>
        <dbReference type="ChEBI" id="CHEBI:58349"/>
        <dbReference type="EC" id="1.1.1.267"/>
    </reaction>
    <physiologicalReaction direction="right-to-left" evidence="8">
        <dbReference type="Rhea" id="RHEA:13719"/>
    </physiologicalReaction>
</comment>
<keyword evidence="4 9" id="KW-0521">NADP</keyword>
<dbReference type="InterPro" id="IPR036169">
    <property type="entry name" value="DXPR_C_sf"/>
</dbReference>
<comment type="function">
    <text evidence="9">Catalyzes the NADPH-dependent rearrangement and reduction of 1-deoxy-D-xylulose-5-phosphate (DXP) to 2-C-methyl-D-erythritol 4-phosphate (MEP).</text>
</comment>
<feature type="binding site" evidence="9">
    <location>
        <position position="144"/>
    </location>
    <ligand>
        <name>1-deoxy-D-xylulose 5-phosphate</name>
        <dbReference type="ChEBI" id="CHEBI:57792"/>
    </ligand>
</feature>
<dbReference type="Gene3D" id="3.40.50.720">
    <property type="entry name" value="NAD(P)-binding Rossmann-like Domain"/>
    <property type="match status" value="1"/>
</dbReference>
<dbReference type="STRING" id="1276246.SCULI_v1c07450"/>
<evidence type="ECO:0000259" key="10">
    <source>
        <dbReference type="Pfam" id="PF02670"/>
    </source>
</evidence>
<keyword evidence="14" id="KW-1185">Reference proteome</keyword>
<feature type="binding site" evidence="9">
    <location>
        <position position="196"/>
    </location>
    <ligand>
        <name>NADPH</name>
        <dbReference type="ChEBI" id="CHEBI:57783"/>
    </ligand>
</feature>
<feature type="binding site" evidence="9">
    <location>
        <position position="116"/>
    </location>
    <ligand>
        <name>NADPH</name>
        <dbReference type="ChEBI" id="CHEBI:57783"/>
    </ligand>
</feature>
<comment type="caution">
    <text evidence="9">Lacks conserved residue(s) required for the propagation of feature annotation.</text>
</comment>
<dbReference type="SUPFAM" id="SSF51735">
    <property type="entry name" value="NAD(P)-binding Rossmann-fold domains"/>
    <property type="match status" value="1"/>
</dbReference>